<dbReference type="InterPro" id="IPR053168">
    <property type="entry name" value="Glutamic_endopeptidase"/>
</dbReference>
<gene>
    <name evidence="4" type="primary">LOC110782189</name>
</gene>
<evidence type="ECO:0000259" key="2">
    <source>
        <dbReference type="PROSITE" id="PS52045"/>
    </source>
</evidence>
<dbReference type="PANTHER" id="PTHR31589">
    <property type="entry name" value="PROTEIN, PUTATIVE (DUF239)-RELATED-RELATED"/>
    <property type="match status" value="1"/>
</dbReference>
<keyword evidence="3" id="KW-1185">Reference proteome</keyword>
<feature type="domain" description="Neprosin PEP catalytic" evidence="2">
    <location>
        <begin position="89"/>
        <end position="339"/>
    </location>
</feature>
<dbReference type="GeneID" id="110782189"/>
<dbReference type="Gene3D" id="3.90.1320.10">
    <property type="entry name" value="Outer-capsid protein sigma 3, large lobe"/>
    <property type="match status" value="1"/>
</dbReference>
<evidence type="ECO:0000313" key="3">
    <source>
        <dbReference type="Proteomes" id="UP000813463"/>
    </source>
</evidence>
<dbReference type="InterPro" id="IPR004314">
    <property type="entry name" value="Neprosin"/>
</dbReference>
<proteinExistence type="predicted"/>
<feature type="chain" id="PRO_5045075719" description="Neprosin PEP catalytic domain-containing protein" evidence="1">
    <location>
        <begin position="24"/>
        <end position="341"/>
    </location>
</feature>
<reference evidence="3" key="1">
    <citation type="journal article" date="2021" name="Nat. Commun.">
        <title>Genomic analyses provide insights into spinach domestication and the genetic basis of agronomic traits.</title>
        <authorList>
            <person name="Cai X."/>
            <person name="Sun X."/>
            <person name="Xu C."/>
            <person name="Sun H."/>
            <person name="Wang X."/>
            <person name="Ge C."/>
            <person name="Zhang Z."/>
            <person name="Wang Q."/>
            <person name="Fei Z."/>
            <person name="Jiao C."/>
            <person name="Wang Q."/>
        </authorList>
    </citation>
    <scope>NUCLEOTIDE SEQUENCE [LARGE SCALE GENOMIC DNA]</scope>
    <source>
        <strain evidence="3">cv. Varoflay</strain>
    </source>
</reference>
<sequence length="341" mass="38212">MRSGDFMFLLFVVILLNSPFARATPIEASKAIFKTIKQKEAKVSPFAATPPTHHQAFCTNFRLSELHLKFYIVINFADFYVFCCVSGRVEIVGYKYAMIQLKAPTTGTINGAHGTLNVWNPVVNPLGQSISQIWIVAGDDTNLNTIEAGWRVNPSDGHSQPRLFVYWTRDNYKSTGCYDLNCPGFVQTHKEFVVGAYLDSFSVYGGNQREITLNIQKDLTSGDWWLRIGDVVMGYWPASLFTSMAKSGGDIVAWGGEVADFTAQDNHTITQMGSGHFSSEGFQKSSYIRDIKYIGKFFTDIHPVQQDFDVRTTLPTCYNSNFDVHNSELRFFFGGPGCQTP</sequence>
<dbReference type="Proteomes" id="UP000813463">
    <property type="component" value="Chromosome 2"/>
</dbReference>
<keyword evidence="1" id="KW-0732">Signal</keyword>
<feature type="signal peptide" evidence="1">
    <location>
        <begin position="1"/>
        <end position="23"/>
    </location>
</feature>
<dbReference type="AlphaFoldDB" id="A0A9R0I390"/>
<reference evidence="4" key="2">
    <citation type="submission" date="2025-08" db="UniProtKB">
        <authorList>
            <consortium name="RefSeq"/>
        </authorList>
    </citation>
    <scope>IDENTIFICATION</scope>
    <source>
        <tissue evidence="4">Leaf</tissue>
    </source>
</reference>
<name>A0A9R0I390_SPIOL</name>
<protein>
    <recommendedName>
        <fullName evidence="2">Neprosin PEP catalytic domain-containing protein</fullName>
    </recommendedName>
</protein>
<dbReference type="PROSITE" id="PS52045">
    <property type="entry name" value="NEPROSIN_PEP_CD"/>
    <property type="match status" value="1"/>
</dbReference>
<dbReference type="RefSeq" id="XP_021842007.2">
    <property type="nucleotide sequence ID" value="XM_021986315.2"/>
</dbReference>
<evidence type="ECO:0000256" key="1">
    <source>
        <dbReference type="SAM" id="SignalP"/>
    </source>
</evidence>
<dbReference type="KEGG" id="soe:110782189"/>
<organism evidence="3 4">
    <name type="scientific">Spinacia oleracea</name>
    <name type="common">Spinach</name>
    <dbReference type="NCBI Taxonomy" id="3562"/>
    <lineage>
        <taxon>Eukaryota</taxon>
        <taxon>Viridiplantae</taxon>
        <taxon>Streptophyta</taxon>
        <taxon>Embryophyta</taxon>
        <taxon>Tracheophyta</taxon>
        <taxon>Spermatophyta</taxon>
        <taxon>Magnoliopsida</taxon>
        <taxon>eudicotyledons</taxon>
        <taxon>Gunneridae</taxon>
        <taxon>Pentapetalae</taxon>
        <taxon>Caryophyllales</taxon>
        <taxon>Chenopodiaceae</taxon>
        <taxon>Chenopodioideae</taxon>
        <taxon>Anserineae</taxon>
        <taxon>Spinacia</taxon>
    </lineage>
</organism>
<dbReference type="Pfam" id="PF03080">
    <property type="entry name" value="Neprosin"/>
    <property type="match status" value="1"/>
</dbReference>
<dbReference type="PANTHER" id="PTHR31589:SF221">
    <property type="entry name" value="LIGASE, PUTATIVE (DUF239)-RELATED"/>
    <property type="match status" value="1"/>
</dbReference>
<evidence type="ECO:0000313" key="4">
    <source>
        <dbReference type="RefSeq" id="XP_021842007.2"/>
    </source>
</evidence>
<accession>A0A9R0I390</accession>